<dbReference type="InterPro" id="IPR039421">
    <property type="entry name" value="Type_1_exporter"/>
</dbReference>
<feature type="domain" description="ABC transmembrane type-1" evidence="7">
    <location>
        <begin position="145"/>
        <end position="260"/>
    </location>
</feature>
<evidence type="ECO:0000256" key="1">
    <source>
        <dbReference type="ARBA" id="ARBA00004141"/>
    </source>
</evidence>
<reference evidence="8" key="1">
    <citation type="submission" date="2022-01" db="EMBL/GenBank/DDBJ databases">
        <authorList>
            <person name="Braso-Vives M."/>
        </authorList>
    </citation>
    <scope>NUCLEOTIDE SEQUENCE</scope>
</reference>
<dbReference type="Pfam" id="PF00664">
    <property type="entry name" value="ABC_membrane"/>
    <property type="match status" value="1"/>
</dbReference>
<dbReference type="GO" id="GO:0005743">
    <property type="term" value="C:mitochondrial inner membrane"/>
    <property type="evidence" value="ECO:0007669"/>
    <property type="project" value="TreeGrafter"/>
</dbReference>
<keyword evidence="3 6" id="KW-0812">Transmembrane</keyword>
<dbReference type="EMBL" id="OV696686">
    <property type="protein sequence ID" value="CAH1233500.1"/>
    <property type="molecule type" value="Genomic_DNA"/>
</dbReference>
<dbReference type="PROSITE" id="PS50929">
    <property type="entry name" value="ABC_TM1F"/>
    <property type="match status" value="1"/>
</dbReference>
<feature type="transmembrane region" description="Helical" evidence="6">
    <location>
        <begin position="7"/>
        <end position="32"/>
    </location>
</feature>
<gene>
    <name evidence="8" type="primary">ABCB7</name>
    <name evidence="8" type="ORF">BLAG_LOCUS2253</name>
</gene>
<keyword evidence="2" id="KW-0813">Transport</keyword>
<sequence>MEPSRGINFVLSALVFNVVPTILEVSLVTGILQLKSDELDTAKAYPPILACDISKMFETKTLGVDEPLSLQRPVYFFIAFFLRHSVHIVIKPVSKMANEESNAEDGASPCTTEAHISLSDMAAPKSSNSIPVSLEIVLGKWYKCGVQFAAVTLGCIGGYAAFTLGITAWRTKFRVQMNRADNQAGNMAIDSLINYETVKYFNNETFEADRYDKLLAQYEVASLKTSTSLALLNFGQNAIFSTALAGIMVLASQGIMAEQLCY</sequence>
<evidence type="ECO:0000256" key="3">
    <source>
        <dbReference type="ARBA" id="ARBA00022692"/>
    </source>
</evidence>
<evidence type="ECO:0000256" key="5">
    <source>
        <dbReference type="ARBA" id="ARBA00023136"/>
    </source>
</evidence>
<dbReference type="InterPro" id="IPR036640">
    <property type="entry name" value="ABC1_TM_sf"/>
</dbReference>
<dbReference type="AlphaFoldDB" id="A0A8J9YKA8"/>
<protein>
    <submittedName>
        <fullName evidence="8">ABCB7 protein</fullName>
    </submittedName>
</protein>
<dbReference type="SUPFAM" id="SSF90123">
    <property type="entry name" value="ABC transporter transmembrane region"/>
    <property type="match status" value="1"/>
</dbReference>
<dbReference type="GO" id="GO:0005524">
    <property type="term" value="F:ATP binding"/>
    <property type="evidence" value="ECO:0007669"/>
    <property type="project" value="InterPro"/>
</dbReference>
<comment type="subcellular location">
    <subcellularLocation>
        <location evidence="1">Membrane</location>
        <topology evidence="1">Multi-pass membrane protein</topology>
    </subcellularLocation>
</comment>
<name>A0A8J9YKA8_BRALA</name>
<evidence type="ECO:0000259" key="7">
    <source>
        <dbReference type="PROSITE" id="PS50929"/>
    </source>
</evidence>
<dbReference type="PANTHER" id="PTHR24221:SF402">
    <property type="entry name" value="IRON-SULFUR CLUSTERS TRANSPORTER ABCB7, MITOCHONDRIAL"/>
    <property type="match status" value="1"/>
</dbReference>
<proteinExistence type="predicted"/>
<evidence type="ECO:0000256" key="4">
    <source>
        <dbReference type="ARBA" id="ARBA00022989"/>
    </source>
</evidence>
<evidence type="ECO:0000313" key="8">
    <source>
        <dbReference type="EMBL" id="CAH1233500.1"/>
    </source>
</evidence>
<dbReference type="GO" id="GO:0140359">
    <property type="term" value="F:ABC-type transporter activity"/>
    <property type="evidence" value="ECO:0007669"/>
    <property type="project" value="InterPro"/>
</dbReference>
<evidence type="ECO:0000256" key="2">
    <source>
        <dbReference type="ARBA" id="ARBA00022448"/>
    </source>
</evidence>
<organism evidence="8 9">
    <name type="scientific">Branchiostoma lanceolatum</name>
    <name type="common">Common lancelet</name>
    <name type="synonym">Amphioxus lanceolatum</name>
    <dbReference type="NCBI Taxonomy" id="7740"/>
    <lineage>
        <taxon>Eukaryota</taxon>
        <taxon>Metazoa</taxon>
        <taxon>Chordata</taxon>
        <taxon>Cephalochordata</taxon>
        <taxon>Leptocardii</taxon>
        <taxon>Amphioxiformes</taxon>
        <taxon>Branchiostomatidae</taxon>
        <taxon>Branchiostoma</taxon>
    </lineage>
</organism>
<evidence type="ECO:0000256" key="6">
    <source>
        <dbReference type="SAM" id="Phobius"/>
    </source>
</evidence>
<dbReference type="Gene3D" id="1.20.1560.10">
    <property type="entry name" value="ABC transporter type 1, transmembrane domain"/>
    <property type="match status" value="1"/>
</dbReference>
<feature type="transmembrane region" description="Helical" evidence="6">
    <location>
        <begin position="148"/>
        <end position="169"/>
    </location>
</feature>
<evidence type="ECO:0000313" key="9">
    <source>
        <dbReference type="Proteomes" id="UP000838412"/>
    </source>
</evidence>
<keyword evidence="5 6" id="KW-0472">Membrane</keyword>
<dbReference type="InterPro" id="IPR011527">
    <property type="entry name" value="ABC1_TM_dom"/>
</dbReference>
<keyword evidence="4 6" id="KW-1133">Transmembrane helix</keyword>
<dbReference type="PANTHER" id="PTHR24221">
    <property type="entry name" value="ATP-BINDING CASSETTE SUB-FAMILY B"/>
    <property type="match status" value="1"/>
</dbReference>
<dbReference type="GO" id="GO:0006879">
    <property type="term" value="P:intracellular iron ion homeostasis"/>
    <property type="evidence" value="ECO:0007669"/>
    <property type="project" value="TreeGrafter"/>
</dbReference>
<dbReference type="OrthoDB" id="6500128at2759"/>
<keyword evidence="9" id="KW-1185">Reference proteome</keyword>
<accession>A0A8J9YKA8</accession>
<dbReference type="Proteomes" id="UP000838412">
    <property type="component" value="Chromosome 1"/>
</dbReference>